<dbReference type="GO" id="GO:0005829">
    <property type="term" value="C:cytosol"/>
    <property type="evidence" value="ECO:0007669"/>
    <property type="project" value="UniProtKB-SubCell"/>
</dbReference>
<feature type="compositionally biased region" description="Basic and acidic residues" evidence="10">
    <location>
        <begin position="1"/>
        <end position="19"/>
    </location>
</feature>
<keyword evidence="5" id="KW-0648">Protein biosynthesis</keyword>
<proteinExistence type="inferred from homology"/>
<feature type="region of interest" description="Disordered" evidence="10">
    <location>
        <begin position="1"/>
        <end position="153"/>
    </location>
</feature>
<dbReference type="PANTHER" id="PTHR10233:SF14">
    <property type="entry name" value="TRANSLATION INITIATION FACTOR EIF-2B SUBUNIT DELTA"/>
    <property type="match status" value="1"/>
</dbReference>
<keyword evidence="12" id="KW-1185">Reference proteome</keyword>
<comment type="similarity">
    <text evidence="2 9">Belongs to the eIF-2B alpha/beta/delta subunits family.</text>
</comment>
<evidence type="ECO:0000256" key="7">
    <source>
        <dbReference type="ARBA" id="ARBA00044356"/>
    </source>
</evidence>
<evidence type="ECO:0000256" key="10">
    <source>
        <dbReference type="SAM" id="MobiDB-lite"/>
    </source>
</evidence>
<evidence type="ECO:0000256" key="9">
    <source>
        <dbReference type="RuleBase" id="RU003814"/>
    </source>
</evidence>
<dbReference type="Gene3D" id="3.40.50.10470">
    <property type="entry name" value="Translation initiation factor eif-2b, domain 2"/>
    <property type="match status" value="1"/>
</dbReference>
<reference evidence="12" key="1">
    <citation type="journal article" date="2023" name="Commun. Biol.">
        <title>Genome analysis of Parmales, the sister group of diatoms, reveals the evolutionary specialization of diatoms from phago-mixotrophs to photoautotrophs.</title>
        <authorList>
            <person name="Ban H."/>
            <person name="Sato S."/>
            <person name="Yoshikawa S."/>
            <person name="Yamada K."/>
            <person name="Nakamura Y."/>
            <person name="Ichinomiya M."/>
            <person name="Sato N."/>
            <person name="Blanc-Mathieu R."/>
            <person name="Endo H."/>
            <person name="Kuwata A."/>
            <person name="Ogata H."/>
        </authorList>
    </citation>
    <scope>NUCLEOTIDE SEQUENCE [LARGE SCALE GENOMIC DNA]</scope>
</reference>
<dbReference type="OrthoDB" id="10254737at2759"/>
<evidence type="ECO:0000256" key="8">
    <source>
        <dbReference type="ARBA" id="ARBA00046432"/>
    </source>
</evidence>
<evidence type="ECO:0000256" key="2">
    <source>
        <dbReference type="ARBA" id="ARBA00007251"/>
    </source>
</evidence>
<protein>
    <recommendedName>
        <fullName evidence="6">Translation initiation factor eIF2B subunit delta</fullName>
    </recommendedName>
    <alternativeName>
        <fullName evidence="7">eIF2B GDP-GTP exchange factor subunit delta</fullName>
    </alternativeName>
</protein>
<feature type="compositionally biased region" description="Basic and acidic residues" evidence="10">
    <location>
        <begin position="63"/>
        <end position="77"/>
    </location>
</feature>
<organism evidence="11 12">
    <name type="scientific">Triparma columacea</name>
    <dbReference type="NCBI Taxonomy" id="722753"/>
    <lineage>
        <taxon>Eukaryota</taxon>
        <taxon>Sar</taxon>
        <taxon>Stramenopiles</taxon>
        <taxon>Ochrophyta</taxon>
        <taxon>Bolidophyceae</taxon>
        <taxon>Parmales</taxon>
        <taxon>Triparmaceae</taxon>
        <taxon>Triparma</taxon>
    </lineage>
</organism>
<evidence type="ECO:0000256" key="5">
    <source>
        <dbReference type="ARBA" id="ARBA00022917"/>
    </source>
</evidence>
<comment type="subunit">
    <text evidence="8">Component of the translation initiation factor 2B (eIF2B) complex which is a heterodecamer of two sets of five different subunits: alpha, beta, gamma, delta and epsilon. Subunits alpha, beta and delta comprise a regulatory subcomplex and subunits epsilon and gamma comprise a catalytic subcomplex. Within the complex, the hexameric regulatory complex resides at the center, with the two heterodimeric catalytic subcomplexes bound on opposite sides.</text>
</comment>
<evidence type="ECO:0000256" key="3">
    <source>
        <dbReference type="ARBA" id="ARBA00022490"/>
    </source>
</evidence>
<dbReference type="SUPFAM" id="SSF100950">
    <property type="entry name" value="NagB/RpiA/CoA transferase-like"/>
    <property type="match status" value="1"/>
</dbReference>
<dbReference type="GO" id="GO:0003743">
    <property type="term" value="F:translation initiation factor activity"/>
    <property type="evidence" value="ECO:0007669"/>
    <property type="project" value="UniProtKB-KW"/>
</dbReference>
<sequence length="460" mass="49462">MAELSAEEKAQKKAEKAARAAEFAKNNPNIGKTAKPKLTKAERRAKQEAQRAAKVGEGGGKGGGDKSEADKDKKGRQEGNQPQRQQTTRQQTTTRTASQSNSSNPTPSRRKDSNASSLPPPPPPSSTSLNLFDHLPPYRPPPPLSSLKSSLPSQLPRPIIDLGRKYSSLSIDGANDRAVAMLTAFKSVVQSFTCPPNKELRFHLVAVLKTCFQHLTECRPHSISMGNAFNFLKSHILKLNPDLSSDDAKQEVTEGIDRFIQERIRFASSVIARVGVDKINDDDVILTFSYSASVLAVLLLARENATPFRVILVDPRVGDGGACNLMAKSLLTRGVPVTYVGMEGVSYVMRDVSVVMLGAEGVMSNGSVFARVGTLGVAQAAKAYRKPTLVCCEGYKFTNKVQLDSITHNELGSVEGMGGGGEDKLNLLYDLTPSELVGGVVTETGLLPGSSVAVLLREME</sequence>
<dbReference type="AlphaFoldDB" id="A0A9W7LBV3"/>
<dbReference type="InterPro" id="IPR037171">
    <property type="entry name" value="NagB/RpiA_transferase-like"/>
</dbReference>
<dbReference type="Proteomes" id="UP001165065">
    <property type="component" value="Unassembled WGS sequence"/>
</dbReference>
<evidence type="ECO:0000313" key="11">
    <source>
        <dbReference type="EMBL" id="GMI43922.1"/>
    </source>
</evidence>
<comment type="caution">
    <text evidence="11">The sequence shown here is derived from an EMBL/GenBank/DDBJ whole genome shotgun (WGS) entry which is preliminary data.</text>
</comment>
<evidence type="ECO:0000256" key="4">
    <source>
        <dbReference type="ARBA" id="ARBA00022540"/>
    </source>
</evidence>
<feature type="compositionally biased region" description="Polar residues" evidence="10">
    <location>
        <begin position="97"/>
        <end position="107"/>
    </location>
</feature>
<keyword evidence="4" id="KW-0396">Initiation factor</keyword>
<gene>
    <name evidence="11" type="ORF">TrCOL_g13379</name>
</gene>
<dbReference type="Pfam" id="PF01008">
    <property type="entry name" value="IF-2B"/>
    <property type="match status" value="1"/>
</dbReference>
<dbReference type="InterPro" id="IPR000649">
    <property type="entry name" value="IF-2B-related"/>
</dbReference>
<dbReference type="InterPro" id="IPR042529">
    <property type="entry name" value="IF_2B-like_C"/>
</dbReference>
<evidence type="ECO:0000256" key="6">
    <source>
        <dbReference type="ARBA" id="ARBA00044147"/>
    </source>
</evidence>
<accession>A0A9W7LBV3</accession>
<feature type="compositionally biased region" description="Low complexity" evidence="10">
    <location>
        <begin position="81"/>
        <end position="96"/>
    </location>
</feature>
<dbReference type="PANTHER" id="PTHR10233">
    <property type="entry name" value="TRANSLATION INITIATION FACTOR EIF-2B"/>
    <property type="match status" value="1"/>
</dbReference>
<name>A0A9W7LBV3_9STRA</name>
<feature type="compositionally biased region" description="Basic and acidic residues" evidence="10">
    <location>
        <begin position="39"/>
        <end position="51"/>
    </location>
</feature>
<dbReference type="EMBL" id="BRYA01001464">
    <property type="protein sequence ID" value="GMI43922.1"/>
    <property type="molecule type" value="Genomic_DNA"/>
</dbReference>
<evidence type="ECO:0000256" key="1">
    <source>
        <dbReference type="ARBA" id="ARBA00004514"/>
    </source>
</evidence>
<keyword evidence="3" id="KW-0963">Cytoplasm</keyword>
<evidence type="ECO:0000313" key="12">
    <source>
        <dbReference type="Proteomes" id="UP001165065"/>
    </source>
</evidence>
<comment type="subcellular location">
    <subcellularLocation>
        <location evidence="1">Cytoplasm</location>
        <location evidence="1">Cytosol</location>
    </subcellularLocation>
</comment>